<keyword evidence="3" id="KW-1185">Reference proteome</keyword>
<dbReference type="InterPro" id="IPR001810">
    <property type="entry name" value="F-box_dom"/>
</dbReference>
<gene>
    <name evidence="2" type="ORF">BCON_0129g00360</name>
</gene>
<evidence type="ECO:0000259" key="1">
    <source>
        <dbReference type="PROSITE" id="PS50181"/>
    </source>
</evidence>
<organism evidence="2 3">
    <name type="scientific">Botryotinia convoluta</name>
    <dbReference type="NCBI Taxonomy" id="54673"/>
    <lineage>
        <taxon>Eukaryota</taxon>
        <taxon>Fungi</taxon>
        <taxon>Dikarya</taxon>
        <taxon>Ascomycota</taxon>
        <taxon>Pezizomycotina</taxon>
        <taxon>Leotiomycetes</taxon>
        <taxon>Helotiales</taxon>
        <taxon>Sclerotiniaceae</taxon>
        <taxon>Botryotinia</taxon>
    </lineage>
</organism>
<comment type="caution">
    <text evidence="2">The sequence shown here is derived from an EMBL/GenBank/DDBJ whole genome shotgun (WGS) entry which is preliminary data.</text>
</comment>
<proteinExistence type="predicted"/>
<dbReference type="PROSITE" id="PS50181">
    <property type="entry name" value="FBOX"/>
    <property type="match status" value="1"/>
</dbReference>
<dbReference type="Proteomes" id="UP000297527">
    <property type="component" value="Unassembled WGS sequence"/>
</dbReference>
<feature type="domain" description="F-box" evidence="1">
    <location>
        <begin position="40"/>
        <end position="85"/>
    </location>
</feature>
<dbReference type="EMBL" id="PQXN01000129">
    <property type="protein sequence ID" value="TGO53153.1"/>
    <property type="molecule type" value="Genomic_DNA"/>
</dbReference>
<evidence type="ECO:0000313" key="3">
    <source>
        <dbReference type="Proteomes" id="UP000297527"/>
    </source>
</evidence>
<evidence type="ECO:0000313" key="2">
    <source>
        <dbReference type="EMBL" id="TGO53153.1"/>
    </source>
</evidence>
<dbReference type="AlphaFoldDB" id="A0A4Z1I878"/>
<sequence length="400" mass="45884">MQSGIANSVEEKPITTQKLTPGEEISRFPIRKSVAYVPKNAAIFTLPNEILKEIFTYLPKSSVVAFTFTSLKVKTSLGPGHWTEILDVVKTSPKEKTGLLDLLCRDYEQYISCHTCLKLHEPSASTIARKCWEHDKKFGVESIIYEQFRFGEIQMAAKLYHEGKYGSSQLQLRSIGRTGDQLINYHRHQLNDPCITHEFRMNSQARIIYRSQYVYLIPHNLPDSFSGCRTAILKFLSRGYSNSLPDYHHRIFDWEQWVLDPIFICGHMEPLCGGRHRSTLSYLGKSLKQWICVLCGTEFQSNIVGYGSEGLAYVVTKWIDLGRGLNQDQDWVRNFVLQGFPRRGSMFTMEDNGPISRWWEDIEGESKYVPTLSKAQEKVLGIPIRKGRHDPAPLLSHEES</sequence>
<accession>A0A4Z1I878</accession>
<reference evidence="2 3" key="1">
    <citation type="submission" date="2017-12" db="EMBL/GenBank/DDBJ databases">
        <title>Comparative genomics of Botrytis spp.</title>
        <authorList>
            <person name="Valero-Jimenez C.A."/>
            <person name="Tapia P."/>
            <person name="Veloso J."/>
            <person name="Silva-Moreno E."/>
            <person name="Staats M."/>
            <person name="Valdes J.H."/>
            <person name="Van Kan J.A.L."/>
        </authorList>
    </citation>
    <scope>NUCLEOTIDE SEQUENCE [LARGE SCALE GENOMIC DNA]</scope>
    <source>
        <strain evidence="2 3">MUCL11595</strain>
    </source>
</reference>
<protein>
    <recommendedName>
        <fullName evidence="1">F-box domain-containing protein</fullName>
    </recommendedName>
</protein>
<dbReference type="OrthoDB" id="3547467at2759"/>
<name>A0A4Z1I878_9HELO</name>